<proteinExistence type="predicted"/>
<evidence type="ECO:0000256" key="1">
    <source>
        <dbReference type="SAM" id="MobiDB-lite"/>
    </source>
</evidence>
<protein>
    <recommendedName>
        <fullName evidence="5">DUF3105 domain-containing protein</fullName>
    </recommendedName>
</protein>
<evidence type="ECO:0000313" key="3">
    <source>
        <dbReference type="EMBL" id="SMO96314.1"/>
    </source>
</evidence>
<name>A0A521FJV9_9ACTN</name>
<dbReference type="InterPro" id="IPR021454">
    <property type="entry name" value="DUF3105"/>
</dbReference>
<organism evidence="3 4">
    <name type="scientific">Geodermatophilus aquaeductus</name>
    <dbReference type="NCBI Taxonomy" id="1564161"/>
    <lineage>
        <taxon>Bacteria</taxon>
        <taxon>Bacillati</taxon>
        <taxon>Actinomycetota</taxon>
        <taxon>Actinomycetes</taxon>
        <taxon>Geodermatophilales</taxon>
        <taxon>Geodermatophilaceae</taxon>
        <taxon>Geodermatophilus</taxon>
    </lineage>
</organism>
<keyword evidence="2" id="KW-0812">Transmembrane</keyword>
<keyword evidence="2" id="KW-0472">Membrane</keyword>
<feature type="compositionally biased region" description="Basic and acidic residues" evidence="1">
    <location>
        <begin position="1"/>
        <end position="13"/>
    </location>
</feature>
<evidence type="ECO:0008006" key="5">
    <source>
        <dbReference type="Google" id="ProtNLM"/>
    </source>
</evidence>
<reference evidence="3 4" key="1">
    <citation type="submission" date="2017-05" db="EMBL/GenBank/DDBJ databases">
        <authorList>
            <person name="Varghese N."/>
            <person name="Submissions S."/>
        </authorList>
    </citation>
    <scope>NUCLEOTIDE SEQUENCE [LARGE SCALE GENOMIC DNA]</scope>
    <source>
        <strain evidence="3 4">DSM 46834</strain>
    </source>
</reference>
<gene>
    <name evidence="3" type="ORF">SAMN06273567_109182</name>
</gene>
<accession>A0A521FJV9</accession>
<dbReference type="AlphaFoldDB" id="A0A521FJV9"/>
<dbReference type="Proteomes" id="UP000317484">
    <property type="component" value="Unassembled WGS sequence"/>
</dbReference>
<dbReference type="Pfam" id="PF11303">
    <property type="entry name" value="DUF3105"/>
    <property type="match status" value="1"/>
</dbReference>
<feature type="compositionally biased region" description="Low complexity" evidence="1">
    <location>
        <begin position="18"/>
        <end position="29"/>
    </location>
</feature>
<evidence type="ECO:0000313" key="4">
    <source>
        <dbReference type="Proteomes" id="UP000317484"/>
    </source>
</evidence>
<keyword evidence="2" id="KW-1133">Transmembrane helix</keyword>
<evidence type="ECO:0000256" key="2">
    <source>
        <dbReference type="SAM" id="Phobius"/>
    </source>
</evidence>
<feature type="transmembrane region" description="Helical" evidence="2">
    <location>
        <begin position="54"/>
        <end position="76"/>
    </location>
</feature>
<feature type="region of interest" description="Disordered" evidence="1">
    <location>
        <begin position="1"/>
        <end position="47"/>
    </location>
</feature>
<dbReference type="EMBL" id="FXTJ01000009">
    <property type="protein sequence ID" value="SMO96314.1"/>
    <property type="molecule type" value="Genomic_DNA"/>
</dbReference>
<keyword evidence="4" id="KW-1185">Reference proteome</keyword>
<sequence length="252" mass="26744">MADHPRTDDDRAARRGPSRAPASTAGPRPAGRRGGTNGRRIRPPTQVVTRQRPWGLIAAAVAVVVFATAAIGYAVVQVNRANADKVTSTDQIAGARVYDYPNGQGHVATPVEYEESPPVGGDHDAEWADCTGTVYSVDIRNENAVHSLEHGGVWITYDPERVREDDIATLSTLVDGRSGLMLSPRPGLGAPISLQSWNTQLTVDSATDPRLRQAADFLTFNPENTPEPGATCENPTFIGTPLVAGEASRAGG</sequence>